<evidence type="ECO:0000313" key="3">
    <source>
        <dbReference type="Proteomes" id="UP000243081"/>
    </source>
</evidence>
<dbReference type="InterPro" id="IPR015889">
    <property type="entry name" value="Intradiol_dOase_core"/>
</dbReference>
<comment type="caution">
    <text evidence="2">The sequence shown here is derived from an EMBL/GenBank/DDBJ whole genome shotgun (WGS) entry which is preliminary data.</text>
</comment>
<accession>A0A179IDZ5</accession>
<proteinExistence type="predicted"/>
<reference evidence="2 3" key="1">
    <citation type="submission" date="2016-03" db="EMBL/GenBank/DDBJ databases">
        <title>Fine-scale spatial genetic structure of a fungal parasite of coffee scale insects.</title>
        <authorList>
            <person name="Jackson D."/>
            <person name="Zemenick K.A."/>
            <person name="Malloure B."/>
            <person name="Quandt C.A."/>
            <person name="James T.Y."/>
        </authorList>
    </citation>
    <scope>NUCLEOTIDE SEQUENCE [LARGE SCALE GENOMIC DNA]</scope>
    <source>
        <strain evidence="2 3">UM487</strain>
    </source>
</reference>
<dbReference type="OrthoDB" id="5238185at2759"/>
<dbReference type="AlphaFoldDB" id="A0A179IDZ5"/>
<dbReference type="EMBL" id="LUKN01001920">
    <property type="protein sequence ID" value="OAQ99979.1"/>
    <property type="molecule type" value="Genomic_DNA"/>
</dbReference>
<sequence>MLSLRRRATAIYTPASPATKPDGLEPRFSLPLETPRSSKKSLVIGGVQMSVFGLEELQEQSGEATVFEHHTGHLGDGRVDHYDVQHAERGALSERCVMRGDEAGSFWFKAIIASKLPDDDGWPGRTAAAEAGMACVAAGAHAFHAGEARLGSSHRAALPSACVSEKANGVCSAVYVRGDLYEKTDAVFGVEQSLIVDLESQYGVEAGSTVLRQGLVLASEKDTAEPRGKNAIKALNDLGLPRKLLDHLPLPDLD</sequence>
<feature type="region of interest" description="Disordered" evidence="1">
    <location>
        <begin position="13"/>
        <end position="33"/>
    </location>
</feature>
<organism evidence="2 3">
    <name type="scientific">Cordyceps confragosa</name>
    <name type="common">Lecanicillium lecanii</name>
    <dbReference type="NCBI Taxonomy" id="2714763"/>
    <lineage>
        <taxon>Eukaryota</taxon>
        <taxon>Fungi</taxon>
        <taxon>Dikarya</taxon>
        <taxon>Ascomycota</taxon>
        <taxon>Pezizomycotina</taxon>
        <taxon>Sordariomycetes</taxon>
        <taxon>Hypocreomycetidae</taxon>
        <taxon>Hypocreales</taxon>
        <taxon>Cordycipitaceae</taxon>
        <taxon>Akanthomyces</taxon>
    </lineage>
</organism>
<gene>
    <name evidence="2" type="ORF">LLEC1_04463</name>
</gene>
<dbReference type="GO" id="GO:0016702">
    <property type="term" value="F:oxidoreductase activity, acting on single donors with incorporation of molecular oxygen, incorporation of two atoms of oxygen"/>
    <property type="evidence" value="ECO:0007669"/>
    <property type="project" value="InterPro"/>
</dbReference>
<protein>
    <submittedName>
        <fullName evidence="2">Uncharacterized protein</fullName>
    </submittedName>
</protein>
<evidence type="ECO:0000256" key="1">
    <source>
        <dbReference type="SAM" id="MobiDB-lite"/>
    </source>
</evidence>
<dbReference type="GO" id="GO:0005506">
    <property type="term" value="F:iron ion binding"/>
    <property type="evidence" value="ECO:0007669"/>
    <property type="project" value="InterPro"/>
</dbReference>
<name>A0A179IDZ5_CORDF</name>
<dbReference type="SUPFAM" id="SSF49482">
    <property type="entry name" value="Aromatic compound dioxygenase"/>
    <property type="match status" value="1"/>
</dbReference>
<dbReference type="Proteomes" id="UP000243081">
    <property type="component" value="Unassembled WGS sequence"/>
</dbReference>
<keyword evidence="3" id="KW-1185">Reference proteome</keyword>
<evidence type="ECO:0000313" key="2">
    <source>
        <dbReference type="EMBL" id="OAQ99979.1"/>
    </source>
</evidence>